<evidence type="ECO:0000313" key="1">
    <source>
        <dbReference type="EMBL" id="CAB4895970.1"/>
    </source>
</evidence>
<organism evidence="1">
    <name type="scientific">freshwater metagenome</name>
    <dbReference type="NCBI Taxonomy" id="449393"/>
    <lineage>
        <taxon>unclassified sequences</taxon>
        <taxon>metagenomes</taxon>
        <taxon>ecological metagenomes</taxon>
    </lineage>
</organism>
<dbReference type="EMBL" id="CAFBMK010000010">
    <property type="protein sequence ID" value="CAB4895970.1"/>
    <property type="molecule type" value="Genomic_DNA"/>
</dbReference>
<protein>
    <submittedName>
        <fullName evidence="1">Unannotated protein</fullName>
    </submittedName>
</protein>
<reference evidence="1" key="1">
    <citation type="submission" date="2020-05" db="EMBL/GenBank/DDBJ databases">
        <authorList>
            <person name="Chiriac C."/>
            <person name="Salcher M."/>
            <person name="Ghai R."/>
            <person name="Kavagutti S V."/>
        </authorList>
    </citation>
    <scope>NUCLEOTIDE SEQUENCE</scope>
</reference>
<gene>
    <name evidence="1" type="ORF">UFOPK3564_00298</name>
</gene>
<sequence length="48" mass="5376">MLLSSVSIELIVAATSSMWPNSSAAMFEIRSKNGRAFCRSRKLNDWNV</sequence>
<dbReference type="AlphaFoldDB" id="A0A6J7FT79"/>
<proteinExistence type="predicted"/>
<name>A0A6J7FT79_9ZZZZ</name>
<accession>A0A6J7FT79</accession>